<feature type="signal peptide" evidence="1">
    <location>
        <begin position="1"/>
        <end position="27"/>
    </location>
</feature>
<comment type="caution">
    <text evidence="2">The sequence shown here is derived from an EMBL/GenBank/DDBJ whole genome shotgun (WGS) entry which is preliminary data.</text>
</comment>
<gene>
    <name evidence="2" type="ORF">C8D99_103164</name>
</gene>
<dbReference type="PANTHER" id="PTHR42941:SF1">
    <property type="entry name" value="SLL1037 PROTEIN"/>
    <property type="match status" value="1"/>
</dbReference>
<evidence type="ECO:0008006" key="4">
    <source>
        <dbReference type="Google" id="ProtNLM"/>
    </source>
</evidence>
<evidence type="ECO:0000256" key="1">
    <source>
        <dbReference type="SAM" id="SignalP"/>
    </source>
</evidence>
<evidence type="ECO:0000313" key="2">
    <source>
        <dbReference type="EMBL" id="TDY62944.1"/>
    </source>
</evidence>
<proteinExistence type="predicted"/>
<feature type="chain" id="PRO_5020738549" description="TRAP transporter TAXI family solute receptor" evidence="1">
    <location>
        <begin position="28"/>
        <end position="339"/>
    </location>
</feature>
<dbReference type="InterPro" id="IPR011852">
    <property type="entry name" value="TRAP_TAXI"/>
</dbReference>
<dbReference type="NCBIfam" id="TIGR02122">
    <property type="entry name" value="TRAP_TAXI"/>
    <property type="match status" value="1"/>
</dbReference>
<keyword evidence="3" id="KW-1185">Reference proteome</keyword>
<dbReference type="AlphaFoldDB" id="A0A4R8MC66"/>
<evidence type="ECO:0000313" key="3">
    <source>
        <dbReference type="Proteomes" id="UP000295066"/>
    </source>
</evidence>
<dbReference type="Proteomes" id="UP000295066">
    <property type="component" value="Unassembled WGS sequence"/>
</dbReference>
<sequence length="339" mass="35627">MKISRKVIAFLMVPALLLAFTGGAALAALDQPVKLTFATQSVGSAMYMYASAIVNVWTPALPAGSQVDVTTTSPGGVGAPVILEKGACDIVLGNSAPAKWAYESGILGSEPTKSVRSMAGGLGKDFVNVMFTKEFVDRTGITTVEEVVAKKHPVRIAIKANGSFGELACNKVLEVLGVDYDTVKSWGGSVTQTGTAAIVSLLKDGKADMTIDHVGAGQSATTELCLTTDMFFPELSAETRAKMNGQGFDNIAIPANTWNGQTKEIQSVGSPQVVLVSASVPDDVVYVLTKALCEGKEKLVEANATLASFDPATAHDILKTGAPLHPGAEKYYREMNYMK</sequence>
<protein>
    <recommendedName>
        <fullName evidence="4">TRAP transporter TAXI family solute receptor</fullName>
    </recommendedName>
</protein>
<dbReference type="SUPFAM" id="SSF53850">
    <property type="entry name" value="Periplasmic binding protein-like II"/>
    <property type="match status" value="1"/>
</dbReference>
<organism evidence="2 3">
    <name type="scientific">Aminivibrio pyruvatiphilus</name>
    <dbReference type="NCBI Taxonomy" id="1005740"/>
    <lineage>
        <taxon>Bacteria</taxon>
        <taxon>Thermotogati</taxon>
        <taxon>Synergistota</taxon>
        <taxon>Synergistia</taxon>
        <taxon>Synergistales</taxon>
        <taxon>Aminobacteriaceae</taxon>
        <taxon>Aminivibrio</taxon>
    </lineage>
</organism>
<reference evidence="2 3" key="1">
    <citation type="submission" date="2019-03" db="EMBL/GenBank/DDBJ databases">
        <title>Genomic Encyclopedia of Type Strains, Phase IV (KMG-IV): sequencing the most valuable type-strain genomes for metagenomic binning, comparative biology and taxonomic classification.</title>
        <authorList>
            <person name="Goeker M."/>
        </authorList>
    </citation>
    <scope>NUCLEOTIDE SEQUENCE [LARGE SCALE GENOMIC DNA]</scope>
    <source>
        <strain evidence="2 3">DSM 25964</strain>
    </source>
</reference>
<dbReference type="RefSeq" id="WP_133956606.1">
    <property type="nucleotide sequence ID" value="NZ_SORI01000003.1"/>
</dbReference>
<keyword evidence="1" id="KW-0732">Signal</keyword>
<name>A0A4R8MC66_9BACT</name>
<accession>A0A4R8MC66</accession>
<dbReference type="OrthoDB" id="9776669at2"/>
<dbReference type="Gene3D" id="3.40.190.10">
    <property type="entry name" value="Periplasmic binding protein-like II"/>
    <property type="match status" value="2"/>
</dbReference>
<dbReference type="Pfam" id="PF16868">
    <property type="entry name" value="NMT1_3"/>
    <property type="match status" value="1"/>
</dbReference>
<dbReference type="EMBL" id="SORI01000003">
    <property type="protein sequence ID" value="TDY62944.1"/>
    <property type="molecule type" value="Genomic_DNA"/>
</dbReference>
<dbReference type="PANTHER" id="PTHR42941">
    <property type="entry name" value="SLL1037 PROTEIN"/>
    <property type="match status" value="1"/>
</dbReference>